<evidence type="ECO:0000313" key="4">
    <source>
        <dbReference type="Proteomes" id="UP000289260"/>
    </source>
</evidence>
<evidence type="ECO:0000259" key="2">
    <source>
        <dbReference type="Pfam" id="PF00082"/>
    </source>
</evidence>
<dbReference type="Pfam" id="PF00082">
    <property type="entry name" value="Peptidase_S8"/>
    <property type="match status" value="1"/>
</dbReference>
<dbReference type="InterPro" id="IPR000209">
    <property type="entry name" value="Peptidase_S8/S53_dom"/>
</dbReference>
<dbReference type="InterPro" id="IPR036852">
    <property type="entry name" value="Peptidase_S8/S53_dom_sf"/>
</dbReference>
<evidence type="ECO:0000313" key="3">
    <source>
        <dbReference type="EMBL" id="QBE48459.1"/>
    </source>
</evidence>
<dbReference type="GO" id="GO:0004252">
    <property type="term" value="F:serine-type endopeptidase activity"/>
    <property type="evidence" value="ECO:0007669"/>
    <property type="project" value="InterPro"/>
</dbReference>
<dbReference type="Gene3D" id="3.40.50.200">
    <property type="entry name" value="Peptidase S8/S53 domain"/>
    <property type="match status" value="1"/>
</dbReference>
<dbReference type="CDD" id="cd04847">
    <property type="entry name" value="Peptidases_S8_Subtilisin_like_2"/>
    <property type="match status" value="1"/>
</dbReference>
<dbReference type="OrthoDB" id="9768989at2"/>
<protein>
    <submittedName>
        <fullName evidence="3">S8 family peptidase</fullName>
    </submittedName>
</protein>
<dbReference type="InterPro" id="IPR034074">
    <property type="entry name" value="Y4bN_pept_dom"/>
</dbReference>
<accession>A0A4V0Z1H8</accession>
<dbReference type="KEGG" id="ltr:EVS81_06070"/>
<sequence length="852" mass="95052">MADELRHLTHLYVLDRARNENFSRGGQGNPKIRPVEYRAHGLAIKGQLQDTFSDIDDERHSTSLSADELKALGSIITLEGEDAAYPLKIESLQAFSRHRKTPKVPQWLLLSVQPATEDLPERAIVWVADTYRPQFLKLFEDYLEKKITKASEDKWETPDGNPANRALVANISRIRQSILDDLWQSDGEPPKSGLRWWELWLDPSEQSIDSLQKFASAYELKLLDHSLALNDRVVVWIEATWRQLEILPFTNVPIAEIRRPEFIDTIEDLLPGEQDEYVDDLASRVLPASKDSPAVCHLDTGVARTHRLLSNSLDPGDLHTVIGTSGNDRQGHGTSMAGLALYGSLDDLLTGTGTVQLHHRLESVRILPEPDEPDTDPLDYGTVTIEAVAVAEIAARRKRVFCMPVSSDPDRPGVPTLWSSTVDALAVGTDIIRDGNQLQLLSQPDRDASRLLVIATGNVDSYQPDHRLESDTSGIEDPAQSWNALTVGAHTNLVTVPTDPEYAGWKAMAGEGELSPHSRTSLPFGKSRWPIKPDICFEGGNVLTDGGSGYEDRHPLLSLRSTGMHNDLALTSANATSAATAQASRLAALTMAQYPDYWPETVRGLLVHAAEWTPAMRAEFDATGTKKETKLELLRRYGWGVPTEDAVLRSSRQSVTLVTQDTFVPFEGNEYKMRRFRLHAMPWPVEVLESIGAGDVTLKVTLSYFVEPSASRRGWRQRYSYASHLLRFELKSPTETETEFISRINRDAEDDEESTRTTPSSGSDRWFIGPNQRNLGSLHQDIWEGSGQELAASGVIGVYPVGGWWKRNQRKDRLNLPVRYSLIVSLKSREQDVDLYTPIATDLQLPIEIDGA</sequence>
<dbReference type="Proteomes" id="UP000289260">
    <property type="component" value="Chromosome"/>
</dbReference>
<feature type="domain" description="Peptidase S8/S53" evidence="2">
    <location>
        <begin position="293"/>
        <end position="640"/>
    </location>
</feature>
<dbReference type="AlphaFoldDB" id="A0A4V0Z1H8"/>
<proteinExistence type="predicted"/>
<reference evidence="3 4" key="1">
    <citation type="submission" date="2019-02" db="EMBL/GenBank/DDBJ databases">
        <authorList>
            <person name="Sun L."/>
            <person name="Pan D."/>
            <person name="Wu X."/>
        </authorList>
    </citation>
    <scope>NUCLEOTIDE SEQUENCE [LARGE SCALE GENOMIC DNA]</scope>
    <source>
        <strain evidence="3 4">JW-1</strain>
    </source>
</reference>
<keyword evidence="4" id="KW-1185">Reference proteome</keyword>
<dbReference type="SUPFAM" id="SSF52743">
    <property type="entry name" value="Subtilisin-like"/>
    <property type="match status" value="1"/>
</dbReference>
<gene>
    <name evidence="3" type="ORF">EVS81_06070</name>
</gene>
<name>A0A4V0Z1H8_9MICO</name>
<dbReference type="GO" id="GO:0006508">
    <property type="term" value="P:proteolysis"/>
    <property type="evidence" value="ECO:0007669"/>
    <property type="project" value="InterPro"/>
</dbReference>
<dbReference type="EMBL" id="CP035806">
    <property type="protein sequence ID" value="QBE48459.1"/>
    <property type="molecule type" value="Genomic_DNA"/>
</dbReference>
<organism evidence="3 4">
    <name type="scientific">Leucobacter triazinivorans</name>
    <dbReference type="NCBI Taxonomy" id="1784719"/>
    <lineage>
        <taxon>Bacteria</taxon>
        <taxon>Bacillati</taxon>
        <taxon>Actinomycetota</taxon>
        <taxon>Actinomycetes</taxon>
        <taxon>Micrococcales</taxon>
        <taxon>Microbacteriaceae</taxon>
        <taxon>Leucobacter</taxon>
    </lineage>
</organism>
<feature type="region of interest" description="Disordered" evidence="1">
    <location>
        <begin position="743"/>
        <end position="766"/>
    </location>
</feature>
<dbReference type="RefSeq" id="WP_130109597.1">
    <property type="nucleotide sequence ID" value="NZ_CP035806.1"/>
</dbReference>
<evidence type="ECO:0000256" key="1">
    <source>
        <dbReference type="SAM" id="MobiDB-lite"/>
    </source>
</evidence>